<dbReference type="GeneID" id="37637185"/>
<dbReference type="PANTHER" id="PTHR46211">
    <property type="entry name" value="GLYCEROPHOSPHORYL DIESTER PHOSPHODIESTERASE"/>
    <property type="match status" value="1"/>
</dbReference>
<sequence>MSSPEVLAHRGFAGLFPENTIGAATDAAAYEETTMIEIDVQPASCGTPVVFHDDRLDGTRDGRPTTDGSGLVWETSLEELAETHVLGTDETVPTLSALLEALPESVGVNVELKNPGSADLRFAEVLSGTDRDDRRDHWAPFVDRVVSDCDGFGGEVLFSSFYEGALAATRDVAPDYPAAALVADSVEDGLEIARRYDCEAVHPPRNQVRGTALASESYGPIPADEPEIDLLEVAHEEGRTVNVWTVDTWLQFEQLAEAGVDGIIVDYPGLEKSVAPAE</sequence>
<evidence type="ECO:0000313" key="3">
    <source>
        <dbReference type="Proteomes" id="UP000258707"/>
    </source>
</evidence>
<dbReference type="Proteomes" id="UP000258707">
    <property type="component" value="Chromosome"/>
</dbReference>
<dbReference type="InterPro" id="IPR030395">
    <property type="entry name" value="GP_PDE_dom"/>
</dbReference>
<dbReference type="GO" id="GO:0006629">
    <property type="term" value="P:lipid metabolic process"/>
    <property type="evidence" value="ECO:0007669"/>
    <property type="project" value="InterPro"/>
</dbReference>
<dbReference type="PANTHER" id="PTHR46211:SF14">
    <property type="entry name" value="GLYCEROPHOSPHODIESTER PHOSPHODIESTERASE"/>
    <property type="match status" value="1"/>
</dbReference>
<protein>
    <submittedName>
        <fullName evidence="2">Glycerophosphoryl diester phosphodiesterase</fullName>
    </submittedName>
</protein>
<evidence type="ECO:0000259" key="1">
    <source>
        <dbReference type="PROSITE" id="PS51704"/>
    </source>
</evidence>
<dbReference type="SUPFAM" id="SSF51695">
    <property type="entry name" value="PLC-like phosphodiesterases"/>
    <property type="match status" value="1"/>
</dbReference>
<name>A0A346PB15_9EURY</name>
<evidence type="ECO:0000313" key="2">
    <source>
        <dbReference type="EMBL" id="AXR76710.1"/>
    </source>
</evidence>
<dbReference type="Pfam" id="PF03009">
    <property type="entry name" value="GDPD"/>
    <property type="match status" value="1"/>
</dbReference>
<organism evidence="2 3">
    <name type="scientific">Natrarchaeobaculum sulfurireducens</name>
    <dbReference type="NCBI Taxonomy" id="2044521"/>
    <lineage>
        <taxon>Archaea</taxon>
        <taxon>Methanobacteriati</taxon>
        <taxon>Methanobacteriota</taxon>
        <taxon>Stenosarchaea group</taxon>
        <taxon>Halobacteria</taxon>
        <taxon>Halobacteriales</taxon>
        <taxon>Natrialbaceae</taxon>
        <taxon>Natrarchaeobaculum</taxon>
    </lineage>
</organism>
<dbReference type="AlphaFoldDB" id="A0A346PB15"/>
<dbReference type="GO" id="GO:0008081">
    <property type="term" value="F:phosphoric diester hydrolase activity"/>
    <property type="evidence" value="ECO:0007669"/>
    <property type="project" value="InterPro"/>
</dbReference>
<dbReference type="EMBL" id="CP024047">
    <property type="protein sequence ID" value="AXR76710.1"/>
    <property type="molecule type" value="Genomic_DNA"/>
</dbReference>
<dbReference type="KEGG" id="nan:AArc1_0366"/>
<gene>
    <name evidence="2" type="ORF">AArc1_0366</name>
</gene>
<dbReference type="RefSeq" id="WP_117362830.1">
    <property type="nucleotide sequence ID" value="NZ_CP024047.1"/>
</dbReference>
<feature type="domain" description="GP-PDE" evidence="1">
    <location>
        <begin position="4"/>
        <end position="275"/>
    </location>
</feature>
<dbReference type="InterPro" id="IPR017946">
    <property type="entry name" value="PLC-like_Pdiesterase_TIM-brl"/>
</dbReference>
<dbReference type="PROSITE" id="PS51704">
    <property type="entry name" value="GP_PDE"/>
    <property type="match status" value="1"/>
</dbReference>
<reference evidence="3" key="1">
    <citation type="submission" date="2017-10" db="EMBL/GenBank/DDBJ databases">
        <title>Phenotypic and genomic properties of facultatively anaerobic sulfur-reducing natronoarchaea from hypersaline soda lakes.</title>
        <authorList>
            <person name="Sorokin D.Y."/>
            <person name="Kublanov I.V."/>
            <person name="Roman P."/>
            <person name="Sinninghe Damste J.S."/>
            <person name="Golyshin P.N."/>
            <person name="Rojo D."/>
            <person name="Ciordia S."/>
            <person name="Mena Md.C."/>
            <person name="Ferrer M."/>
            <person name="Messina E."/>
            <person name="Smedile F."/>
            <person name="La Spada G."/>
            <person name="La Cono V."/>
            <person name="Yakimov M.M."/>
        </authorList>
    </citation>
    <scope>NUCLEOTIDE SEQUENCE [LARGE SCALE GENOMIC DNA]</scope>
    <source>
        <strain evidence="3">AArc1</strain>
    </source>
</reference>
<dbReference type="Gene3D" id="3.20.20.190">
    <property type="entry name" value="Phosphatidylinositol (PI) phosphodiesterase"/>
    <property type="match status" value="1"/>
</dbReference>
<proteinExistence type="predicted"/>
<accession>A0A346PB15</accession>